<protein>
    <submittedName>
        <fullName evidence="2">Uncharacterized protein</fullName>
    </submittedName>
</protein>
<organism evidence="2 3">
    <name type="scientific">Purpureocillium lilacinum</name>
    <name type="common">Paecilomyces lilacinus</name>
    <dbReference type="NCBI Taxonomy" id="33203"/>
    <lineage>
        <taxon>Eukaryota</taxon>
        <taxon>Fungi</taxon>
        <taxon>Dikarya</taxon>
        <taxon>Ascomycota</taxon>
        <taxon>Pezizomycotina</taxon>
        <taxon>Sordariomycetes</taxon>
        <taxon>Hypocreomycetidae</taxon>
        <taxon>Hypocreales</taxon>
        <taxon>Ophiocordycipitaceae</taxon>
        <taxon>Purpureocillium</taxon>
    </lineage>
</organism>
<dbReference type="EMBL" id="LCWV01000083">
    <property type="protein sequence ID" value="PWI64182.1"/>
    <property type="molecule type" value="Genomic_DNA"/>
</dbReference>
<dbReference type="AlphaFoldDB" id="A0A2U3DPK5"/>
<reference evidence="2 3" key="1">
    <citation type="journal article" date="2016" name="Front. Microbiol.">
        <title>Genome and transcriptome sequences reveal the specific parasitism of the nematophagous Purpureocillium lilacinum 36-1.</title>
        <authorList>
            <person name="Xie J."/>
            <person name="Li S."/>
            <person name="Mo C."/>
            <person name="Xiao X."/>
            <person name="Peng D."/>
            <person name="Wang G."/>
            <person name="Xiao Y."/>
        </authorList>
    </citation>
    <scope>NUCLEOTIDE SEQUENCE [LARGE SCALE GENOMIC DNA]</scope>
    <source>
        <strain evidence="2 3">36-1</strain>
    </source>
</reference>
<accession>A0A2U3DPK5</accession>
<proteinExistence type="predicted"/>
<feature type="region of interest" description="Disordered" evidence="1">
    <location>
        <begin position="1"/>
        <end position="27"/>
    </location>
</feature>
<evidence type="ECO:0000313" key="2">
    <source>
        <dbReference type="EMBL" id="PWI64182.1"/>
    </source>
</evidence>
<sequence length="141" mass="16471">MITRARAKQGEAAQHEESQYHAEKGQVSGKCNRKRKLPYSTDRTTGESCVCITRLKIPGFREQAVEDYYQWLCRQVRSDQWKRWFLEVKEIILEEGVELARLHEAPKTEARLLVDKGVKRGIALQFTTNVQTWLDERYSLG</sequence>
<feature type="compositionally biased region" description="Basic and acidic residues" evidence="1">
    <location>
        <begin position="13"/>
        <end position="24"/>
    </location>
</feature>
<name>A0A2U3DPK5_PURLI</name>
<gene>
    <name evidence="2" type="ORF">PCL_12065</name>
</gene>
<dbReference type="Proteomes" id="UP000245956">
    <property type="component" value="Unassembled WGS sequence"/>
</dbReference>
<evidence type="ECO:0000256" key="1">
    <source>
        <dbReference type="SAM" id="MobiDB-lite"/>
    </source>
</evidence>
<evidence type="ECO:0000313" key="3">
    <source>
        <dbReference type="Proteomes" id="UP000245956"/>
    </source>
</evidence>
<comment type="caution">
    <text evidence="2">The sequence shown here is derived from an EMBL/GenBank/DDBJ whole genome shotgun (WGS) entry which is preliminary data.</text>
</comment>